<organism evidence="3 4">
    <name type="scientific">Mucilaginibacter lappiensis</name>
    <dbReference type="NCBI Taxonomy" id="354630"/>
    <lineage>
        <taxon>Bacteria</taxon>
        <taxon>Pseudomonadati</taxon>
        <taxon>Bacteroidota</taxon>
        <taxon>Sphingobacteriia</taxon>
        <taxon>Sphingobacteriales</taxon>
        <taxon>Sphingobacteriaceae</taxon>
        <taxon>Mucilaginibacter</taxon>
    </lineage>
</organism>
<dbReference type="Pfam" id="PF13472">
    <property type="entry name" value="Lipase_GDSL_2"/>
    <property type="match status" value="1"/>
</dbReference>
<dbReference type="InterPro" id="IPR013830">
    <property type="entry name" value="SGNH_hydro"/>
</dbReference>
<dbReference type="GO" id="GO:0004622">
    <property type="term" value="F:phosphatidylcholine lysophospholipase activity"/>
    <property type="evidence" value="ECO:0007669"/>
    <property type="project" value="UniProtKB-EC"/>
</dbReference>
<feature type="domain" description="SGNH hydrolase-type esterase" evidence="2">
    <location>
        <begin position="38"/>
        <end position="209"/>
    </location>
</feature>
<dbReference type="CDD" id="cd00229">
    <property type="entry name" value="SGNH_hydrolase"/>
    <property type="match status" value="1"/>
</dbReference>
<evidence type="ECO:0000256" key="1">
    <source>
        <dbReference type="SAM" id="SignalP"/>
    </source>
</evidence>
<dbReference type="SUPFAM" id="SSF52266">
    <property type="entry name" value="SGNH hydrolase"/>
    <property type="match status" value="1"/>
</dbReference>
<protein>
    <submittedName>
        <fullName evidence="3">Acyl-CoA thioesterase-1</fullName>
        <ecNumber evidence="3">3.1.1.5</ecNumber>
        <ecNumber evidence="3">3.1.2.-</ecNumber>
    </submittedName>
</protein>
<dbReference type="InterPro" id="IPR036514">
    <property type="entry name" value="SGNH_hydro_sf"/>
</dbReference>
<accession>A0ABR6PK71</accession>
<gene>
    <name evidence="3" type="ORF">HDF23_002921</name>
</gene>
<dbReference type="PANTHER" id="PTHR30383:SF5">
    <property type="entry name" value="SGNH HYDROLASE-TYPE ESTERASE DOMAIN-CONTAINING PROTEIN"/>
    <property type="match status" value="1"/>
</dbReference>
<keyword evidence="1" id="KW-0732">Signal</keyword>
<name>A0ABR6PK71_9SPHI</name>
<dbReference type="EC" id="3.1.1.5" evidence="3"/>
<feature type="signal peptide" evidence="1">
    <location>
        <begin position="1"/>
        <end position="21"/>
    </location>
</feature>
<evidence type="ECO:0000313" key="3">
    <source>
        <dbReference type="EMBL" id="MBB6110165.1"/>
    </source>
</evidence>
<reference evidence="3 4" key="1">
    <citation type="submission" date="2020-08" db="EMBL/GenBank/DDBJ databases">
        <title>Genomic Encyclopedia of Type Strains, Phase IV (KMG-V): Genome sequencing to study the core and pangenomes of soil and plant-associated prokaryotes.</title>
        <authorList>
            <person name="Whitman W."/>
        </authorList>
    </citation>
    <scope>NUCLEOTIDE SEQUENCE [LARGE SCALE GENOMIC DNA]</scope>
    <source>
        <strain evidence="3 4">ANJLi2</strain>
    </source>
</reference>
<proteinExistence type="predicted"/>
<comment type="caution">
    <text evidence="3">The sequence shown here is derived from an EMBL/GenBank/DDBJ whole genome shotgun (WGS) entry which is preliminary data.</text>
</comment>
<dbReference type="EMBL" id="JACHCB010000006">
    <property type="protein sequence ID" value="MBB6110165.1"/>
    <property type="molecule type" value="Genomic_DNA"/>
</dbReference>
<keyword evidence="3" id="KW-0378">Hydrolase</keyword>
<dbReference type="PANTHER" id="PTHR30383">
    <property type="entry name" value="THIOESTERASE 1/PROTEASE 1/LYSOPHOSPHOLIPASE L1"/>
    <property type="match status" value="1"/>
</dbReference>
<dbReference type="InterPro" id="IPR051532">
    <property type="entry name" value="Ester_Hydrolysis_Enzymes"/>
</dbReference>
<dbReference type="Proteomes" id="UP000541583">
    <property type="component" value="Unassembled WGS sequence"/>
</dbReference>
<evidence type="ECO:0000259" key="2">
    <source>
        <dbReference type="Pfam" id="PF13472"/>
    </source>
</evidence>
<dbReference type="EC" id="3.1.2.-" evidence="3"/>
<keyword evidence="4" id="KW-1185">Reference proteome</keyword>
<sequence>MKINLLIISLTLLTIVSQAQTQLVKNLQAGKAQTLVVYGTSLTAGAGGHAWVDSVSTNLNNKYNNNLTVYNAAKSAMWSTWGVQHLEDSVISKKPDAVLIEFSMNDAFLNYKTSRELAELNLNYMIDRIKLFNPDCEIILQTMDIALDKHAADRPELTTYYDLYRQVAKKRKLLLIDHYPHWKAILDKGKEEYLKYVPDGLHPDPDGARKIIAPYVVEKLMEGK</sequence>
<dbReference type="Gene3D" id="3.40.50.1110">
    <property type="entry name" value="SGNH hydrolase"/>
    <property type="match status" value="1"/>
</dbReference>
<feature type="chain" id="PRO_5045246154" evidence="1">
    <location>
        <begin position="22"/>
        <end position="224"/>
    </location>
</feature>
<dbReference type="RefSeq" id="WP_076374309.1">
    <property type="nucleotide sequence ID" value="NZ_FTMG01000008.1"/>
</dbReference>
<evidence type="ECO:0000313" key="4">
    <source>
        <dbReference type="Proteomes" id="UP000541583"/>
    </source>
</evidence>